<comment type="caution">
    <text evidence="5">The sequence shown here is derived from an EMBL/GenBank/DDBJ whole genome shotgun (WGS) entry which is preliminary data.</text>
</comment>
<keyword evidence="6" id="KW-1185">Reference proteome</keyword>
<dbReference type="PANTHER" id="PTHR34698">
    <property type="entry name" value="5-OXOPROLINASE SUBUNIT B"/>
    <property type="match status" value="1"/>
</dbReference>
<keyword evidence="3" id="KW-0067">ATP-binding</keyword>
<proteinExistence type="predicted"/>
<dbReference type="EMBL" id="JAQLOI010000003">
    <property type="protein sequence ID" value="MDB1126293.1"/>
    <property type="molecule type" value="Genomic_DNA"/>
</dbReference>
<dbReference type="Pfam" id="PF02682">
    <property type="entry name" value="CT_C_D"/>
    <property type="match status" value="1"/>
</dbReference>
<evidence type="ECO:0000259" key="4">
    <source>
        <dbReference type="SMART" id="SM00796"/>
    </source>
</evidence>
<keyword evidence="1" id="KW-0547">Nucleotide-binding</keyword>
<dbReference type="InterPro" id="IPR010016">
    <property type="entry name" value="PxpB"/>
</dbReference>
<evidence type="ECO:0000256" key="3">
    <source>
        <dbReference type="ARBA" id="ARBA00022840"/>
    </source>
</evidence>
<keyword evidence="2" id="KW-0378">Hydrolase</keyword>
<evidence type="ECO:0000256" key="2">
    <source>
        <dbReference type="ARBA" id="ARBA00022801"/>
    </source>
</evidence>
<dbReference type="Gene3D" id="2.40.100.10">
    <property type="entry name" value="Cyclophilin-like"/>
    <property type="match status" value="1"/>
</dbReference>
<sequence length="234" mass="25641">MLSREISIEAVCESSILINFAEEISPELPLFINQVAELVYANHNGSIMNITPSYTTLLVDYLPYRTPEHVMLKSLAQIVHQVDSNDTNTVTNTVILPVYYGFDVAPDLQRLIQDKSIELEQLVAKHTAPLYSICAIGFAPGFAFLSGLDSSLATPRHATPRLKVASGSVGIADNQTAVYPSATPGGWNIIGNCPTRLFDPSSEQLSPFRIGDKVKFESISKQEYLKLGGQLWAI</sequence>
<accession>A0ABT4YXI3</accession>
<dbReference type="InterPro" id="IPR029000">
    <property type="entry name" value="Cyclophilin-like_dom_sf"/>
</dbReference>
<dbReference type="Proteomes" id="UP001210678">
    <property type="component" value="Unassembled WGS sequence"/>
</dbReference>
<protein>
    <submittedName>
        <fullName evidence="5">Carboxyltransferase domain-containing protein</fullName>
    </submittedName>
</protein>
<dbReference type="RefSeq" id="WP_272140785.1">
    <property type="nucleotide sequence ID" value="NZ_JAQLOI010000003.1"/>
</dbReference>
<reference evidence="5 6" key="1">
    <citation type="submission" date="2023-01" db="EMBL/GenBank/DDBJ databases">
        <title>Vibrio sp. KJ40-1 sp.nov, isolated from marine algae.</title>
        <authorList>
            <person name="Butt M."/>
            <person name="Kim J.M.J."/>
            <person name="Jeon C.O.C."/>
        </authorList>
    </citation>
    <scope>NUCLEOTIDE SEQUENCE [LARGE SCALE GENOMIC DNA]</scope>
    <source>
        <strain evidence="5 6">KJ40-1</strain>
    </source>
</reference>
<dbReference type="PANTHER" id="PTHR34698:SF2">
    <property type="entry name" value="5-OXOPROLINASE SUBUNIT B"/>
    <property type="match status" value="1"/>
</dbReference>
<name>A0ABT4YXI3_9VIBR</name>
<feature type="domain" description="Carboxyltransferase" evidence="4">
    <location>
        <begin position="6"/>
        <end position="208"/>
    </location>
</feature>
<evidence type="ECO:0000256" key="1">
    <source>
        <dbReference type="ARBA" id="ARBA00022741"/>
    </source>
</evidence>
<dbReference type="SUPFAM" id="SSF160467">
    <property type="entry name" value="PH0987 N-terminal domain-like"/>
    <property type="match status" value="1"/>
</dbReference>
<evidence type="ECO:0000313" key="5">
    <source>
        <dbReference type="EMBL" id="MDB1126293.1"/>
    </source>
</evidence>
<evidence type="ECO:0000313" key="6">
    <source>
        <dbReference type="Proteomes" id="UP001210678"/>
    </source>
</evidence>
<gene>
    <name evidence="5" type="ORF">PGX00_22530</name>
</gene>
<organism evidence="5 6">
    <name type="scientific">Vibrio algarum</name>
    <dbReference type="NCBI Taxonomy" id="3020714"/>
    <lineage>
        <taxon>Bacteria</taxon>
        <taxon>Pseudomonadati</taxon>
        <taxon>Pseudomonadota</taxon>
        <taxon>Gammaproteobacteria</taxon>
        <taxon>Vibrionales</taxon>
        <taxon>Vibrionaceae</taxon>
        <taxon>Vibrio</taxon>
    </lineage>
</organism>
<dbReference type="SUPFAM" id="SSF50891">
    <property type="entry name" value="Cyclophilin-like"/>
    <property type="match status" value="1"/>
</dbReference>
<dbReference type="SMART" id="SM00796">
    <property type="entry name" value="AHS1"/>
    <property type="match status" value="1"/>
</dbReference>
<dbReference type="Gene3D" id="3.30.1360.40">
    <property type="match status" value="1"/>
</dbReference>
<dbReference type="InterPro" id="IPR003833">
    <property type="entry name" value="CT_C_D"/>
</dbReference>